<feature type="domain" description="Thiamine pyrophosphate enzyme TPP-binding" evidence="5">
    <location>
        <begin position="403"/>
        <end position="546"/>
    </location>
</feature>
<dbReference type="SUPFAM" id="SSF52467">
    <property type="entry name" value="DHS-like NAD/FAD-binding domain"/>
    <property type="match status" value="1"/>
</dbReference>
<dbReference type="InterPro" id="IPR029061">
    <property type="entry name" value="THDP-binding"/>
</dbReference>
<dbReference type="GO" id="GO:0009097">
    <property type="term" value="P:isoleucine biosynthetic process"/>
    <property type="evidence" value="ECO:0007669"/>
    <property type="project" value="TreeGrafter"/>
</dbReference>
<dbReference type="Gene3D" id="3.40.50.970">
    <property type="match status" value="2"/>
</dbReference>
<reference evidence="7 8" key="1">
    <citation type="submission" date="2018-04" db="EMBL/GenBank/DDBJ databases">
        <title>Genomic Encyclopedia of Type Strains, Phase IV (KMG-IV): sequencing the most valuable type-strain genomes for metagenomic binning, comparative biology and taxonomic classification.</title>
        <authorList>
            <person name="Goeker M."/>
        </authorList>
    </citation>
    <scope>NUCLEOTIDE SEQUENCE [LARGE SCALE GENOMIC DNA]</scope>
    <source>
        <strain evidence="7 8">DSM 14823</strain>
    </source>
</reference>
<protein>
    <submittedName>
        <fullName evidence="7">Acetolactate synthase-1/2/3 large subunit</fullName>
    </submittedName>
</protein>
<evidence type="ECO:0000259" key="6">
    <source>
        <dbReference type="Pfam" id="PF02776"/>
    </source>
</evidence>
<dbReference type="OrthoDB" id="4494979at2"/>
<dbReference type="GO" id="GO:0030976">
    <property type="term" value="F:thiamine pyrophosphate binding"/>
    <property type="evidence" value="ECO:0007669"/>
    <property type="project" value="InterPro"/>
</dbReference>
<dbReference type="AlphaFoldDB" id="A0A2U1ADD2"/>
<dbReference type="RefSeq" id="WP_116885910.1">
    <property type="nucleotide sequence ID" value="NZ_CABMMC010000163.1"/>
</dbReference>
<evidence type="ECO:0000256" key="2">
    <source>
        <dbReference type="ARBA" id="ARBA00023052"/>
    </source>
</evidence>
<dbReference type="EMBL" id="QEKH01000050">
    <property type="protein sequence ID" value="PVY33590.1"/>
    <property type="molecule type" value="Genomic_DNA"/>
</dbReference>
<dbReference type="InterPro" id="IPR000399">
    <property type="entry name" value="TPP-bd_CS"/>
</dbReference>
<comment type="similarity">
    <text evidence="1 3">Belongs to the TPP enzyme family.</text>
</comment>
<feature type="domain" description="Thiamine pyrophosphate enzyme N-terminal TPP-binding" evidence="6">
    <location>
        <begin position="1"/>
        <end position="105"/>
    </location>
</feature>
<dbReference type="SUPFAM" id="SSF52518">
    <property type="entry name" value="Thiamin diphosphate-binding fold (THDP-binding)"/>
    <property type="match status" value="2"/>
</dbReference>
<dbReference type="FunFam" id="3.40.50.970:FF:000007">
    <property type="entry name" value="Acetolactate synthase"/>
    <property type="match status" value="1"/>
</dbReference>
<evidence type="ECO:0000259" key="4">
    <source>
        <dbReference type="Pfam" id="PF00205"/>
    </source>
</evidence>
<dbReference type="PANTHER" id="PTHR18968">
    <property type="entry name" value="THIAMINE PYROPHOSPHATE ENZYMES"/>
    <property type="match status" value="1"/>
</dbReference>
<dbReference type="Proteomes" id="UP000245959">
    <property type="component" value="Unassembled WGS sequence"/>
</dbReference>
<dbReference type="CDD" id="cd00568">
    <property type="entry name" value="TPP_enzymes"/>
    <property type="match status" value="1"/>
</dbReference>
<proteinExistence type="inferred from homology"/>
<keyword evidence="8" id="KW-1185">Reference proteome</keyword>
<dbReference type="InterPro" id="IPR011766">
    <property type="entry name" value="TPP_enzyme_TPP-bd"/>
</dbReference>
<evidence type="ECO:0000313" key="7">
    <source>
        <dbReference type="EMBL" id="PVY33590.1"/>
    </source>
</evidence>
<dbReference type="GeneID" id="78297172"/>
<gene>
    <name evidence="7" type="ORF">C8D82_1509</name>
</gene>
<dbReference type="InterPro" id="IPR012001">
    <property type="entry name" value="Thiamin_PyroP_enz_TPP-bd_dom"/>
</dbReference>
<dbReference type="CDD" id="cd07035">
    <property type="entry name" value="TPP_PYR_POX_like"/>
    <property type="match status" value="1"/>
</dbReference>
<feature type="domain" description="Thiamine pyrophosphate enzyme central" evidence="4">
    <location>
        <begin position="200"/>
        <end position="336"/>
    </location>
</feature>
<comment type="caution">
    <text evidence="7">The sequence shown here is derived from an EMBL/GenBank/DDBJ whole genome shotgun (WGS) entry which is preliminary data.</text>
</comment>
<keyword evidence="2 3" id="KW-0786">Thiamine pyrophosphate</keyword>
<dbReference type="Pfam" id="PF02776">
    <property type="entry name" value="TPP_enzyme_N"/>
    <property type="match status" value="1"/>
</dbReference>
<organism evidence="7 8">
    <name type="scientific">Victivallis vadensis</name>
    <dbReference type="NCBI Taxonomy" id="172901"/>
    <lineage>
        <taxon>Bacteria</taxon>
        <taxon>Pseudomonadati</taxon>
        <taxon>Lentisphaerota</taxon>
        <taxon>Lentisphaeria</taxon>
        <taxon>Victivallales</taxon>
        <taxon>Victivallaceae</taxon>
        <taxon>Victivallis</taxon>
    </lineage>
</organism>
<dbReference type="GO" id="GO:0003984">
    <property type="term" value="F:acetolactate synthase activity"/>
    <property type="evidence" value="ECO:0007669"/>
    <property type="project" value="TreeGrafter"/>
</dbReference>
<dbReference type="InterPro" id="IPR045229">
    <property type="entry name" value="TPP_enz"/>
</dbReference>
<evidence type="ECO:0000256" key="1">
    <source>
        <dbReference type="ARBA" id="ARBA00007812"/>
    </source>
</evidence>
<dbReference type="GO" id="GO:0000287">
    <property type="term" value="F:magnesium ion binding"/>
    <property type="evidence" value="ECO:0007669"/>
    <property type="project" value="InterPro"/>
</dbReference>
<evidence type="ECO:0000313" key="8">
    <source>
        <dbReference type="Proteomes" id="UP000245959"/>
    </source>
</evidence>
<dbReference type="Gene3D" id="3.40.50.1220">
    <property type="entry name" value="TPP-binding domain"/>
    <property type="match status" value="1"/>
</dbReference>
<dbReference type="GO" id="GO:0009099">
    <property type="term" value="P:L-valine biosynthetic process"/>
    <property type="evidence" value="ECO:0007669"/>
    <property type="project" value="TreeGrafter"/>
</dbReference>
<dbReference type="PROSITE" id="PS00187">
    <property type="entry name" value="TPP_ENZYMES"/>
    <property type="match status" value="1"/>
</dbReference>
<name>A0A2U1ADD2_9BACT</name>
<dbReference type="PANTHER" id="PTHR18968:SF142">
    <property type="entry name" value="ACETOLACTATE SYNTHASE"/>
    <property type="match status" value="1"/>
</dbReference>
<accession>A0A2U1ADD2</accession>
<evidence type="ECO:0000259" key="5">
    <source>
        <dbReference type="Pfam" id="PF02775"/>
    </source>
</evidence>
<dbReference type="GO" id="GO:0005948">
    <property type="term" value="C:acetolactate synthase complex"/>
    <property type="evidence" value="ECO:0007669"/>
    <property type="project" value="TreeGrafter"/>
</dbReference>
<dbReference type="Pfam" id="PF02775">
    <property type="entry name" value="TPP_enzyme_C"/>
    <property type="match status" value="1"/>
</dbReference>
<dbReference type="GO" id="GO:0050660">
    <property type="term" value="F:flavin adenine dinucleotide binding"/>
    <property type="evidence" value="ECO:0007669"/>
    <property type="project" value="TreeGrafter"/>
</dbReference>
<evidence type="ECO:0000256" key="3">
    <source>
        <dbReference type="RuleBase" id="RU362132"/>
    </source>
</evidence>
<sequence length="610" mass="66978">MRVADYIFSFLANRGVDTVFMVSGGGAMYLDDAIGRRTDMQYVCNLHEQACAMAAEGYARVREGMPGVVCVTTGPGGTNAVTGILGAWLDSIPLIVISGQVKRETMISRMPELKLRQLGDQEADIVSIVRSITKYAAVVMEPECIRHELEKAWHLAVSGRPGPVWLDIPLDVQAAEISENDLAPWVGKLPSRLGNMVETRKVFEWLAHSERPVMVVGNGIRLAGAVGRFRKVVEKLKIPVLTALSGIDLIESEAPYFFGRPGILGERPANFILQNADLILIIGTRMNLRQIGFNYSSFGRAARKVMVDIDPAELGKPTLNIDEPICRDAGEFLKELEACGELPPKPQWLAYAARLKRRYPVVLPEYRAAKQWVNSYVFAEELSCCLRGEEIIVTGNGIAYTSLFQAISLKAGNRMFGNVGCASMGYGLPAAIGAACAAPGRRVICVTGDGSLQMNLQELQTLVTYRLPVKLFVFNNGGYLSIKHTQRSFFGGHFVGSDASSGVVLPSLEGLAAAYKLPFYRLRRNKEAVSMLPKLLEMEGAVLVEVLMDPFETVGPKAASKRLPDGRMISAPLEDLAPFLPRKEFFECMLIPPCRESLEADEITKKEETR</sequence>
<dbReference type="InterPro" id="IPR029035">
    <property type="entry name" value="DHS-like_NAD/FAD-binding_dom"/>
</dbReference>
<dbReference type="InterPro" id="IPR012000">
    <property type="entry name" value="Thiamin_PyroP_enz_cen_dom"/>
</dbReference>
<dbReference type="Pfam" id="PF00205">
    <property type="entry name" value="TPP_enzyme_M"/>
    <property type="match status" value="1"/>
</dbReference>